<organism evidence="1 2">
    <name type="scientific">Trichlorobacter ammonificans</name>
    <dbReference type="NCBI Taxonomy" id="2916410"/>
    <lineage>
        <taxon>Bacteria</taxon>
        <taxon>Pseudomonadati</taxon>
        <taxon>Thermodesulfobacteriota</taxon>
        <taxon>Desulfuromonadia</taxon>
        <taxon>Geobacterales</taxon>
        <taxon>Geobacteraceae</taxon>
        <taxon>Trichlorobacter</taxon>
    </lineage>
</organism>
<sequence>MVKTATFEALLESLVEDGEGYLFTLEGKNYRITDRDEVRRIAEEHGYIIIY</sequence>
<proteinExistence type="predicted"/>
<dbReference type="RefSeq" id="WP_305731278.1">
    <property type="nucleotide sequence ID" value="NZ_OW150024.1"/>
</dbReference>
<evidence type="ECO:0000313" key="1">
    <source>
        <dbReference type="EMBL" id="CAH2030335.1"/>
    </source>
</evidence>
<gene>
    <name evidence="1" type="ORF">GEAMG1_0513</name>
</gene>
<protein>
    <submittedName>
        <fullName evidence="1">Uncharacterized protein</fullName>
    </submittedName>
</protein>
<dbReference type="EMBL" id="OW150024">
    <property type="protein sequence ID" value="CAH2030335.1"/>
    <property type="molecule type" value="Genomic_DNA"/>
</dbReference>
<reference evidence="1 2" key="1">
    <citation type="submission" date="2022-03" db="EMBL/GenBank/DDBJ databases">
        <authorList>
            <person name="Koch H."/>
        </authorList>
    </citation>
    <scope>NUCLEOTIDE SEQUENCE [LARGE SCALE GENOMIC DNA]</scope>
    <source>
        <strain evidence="1 2">G1</strain>
    </source>
</reference>
<evidence type="ECO:0000313" key="2">
    <source>
        <dbReference type="Proteomes" id="UP001295463"/>
    </source>
</evidence>
<name>A0ABN8HCH6_9BACT</name>
<accession>A0ABN8HCH6</accession>
<dbReference type="Proteomes" id="UP001295463">
    <property type="component" value="Chromosome"/>
</dbReference>
<keyword evidence="2" id="KW-1185">Reference proteome</keyword>